<name>A0A1G7FNZ7_9BACL</name>
<gene>
    <name evidence="2" type="ORF">SAMN04488542_10279</name>
</gene>
<protein>
    <recommendedName>
        <fullName evidence="4">N-terminal domain of peptidoglycan hydrolase CwlO-containing protein</fullName>
    </recommendedName>
</protein>
<proteinExistence type="predicted"/>
<dbReference type="OrthoDB" id="2657928at2"/>
<reference evidence="2 3" key="1">
    <citation type="submission" date="2016-10" db="EMBL/GenBank/DDBJ databases">
        <authorList>
            <person name="de Groot N.N."/>
        </authorList>
    </citation>
    <scope>NUCLEOTIDE SEQUENCE [LARGE SCALE GENOMIC DNA]</scope>
    <source>
        <strain evidence="2 3">DSM 28129</strain>
    </source>
</reference>
<evidence type="ECO:0008006" key="4">
    <source>
        <dbReference type="Google" id="ProtNLM"/>
    </source>
</evidence>
<evidence type="ECO:0000313" key="3">
    <source>
        <dbReference type="Proteomes" id="UP000198972"/>
    </source>
</evidence>
<dbReference type="Proteomes" id="UP000198972">
    <property type="component" value="Unassembled WGS sequence"/>
</dbReference>
<organism evidence="2 3">
    <name type="scientific">Fontibacillus panacisegetis</name>
    <dbReference type="NCBI Taxonomy" id="670482"/>
    <lineage>
        <taxon>Bacteria</taxon>
        <taxon>Bacillati</taxon>
        <taxon>Bacillota</taxon>
        <taxon>Bacilli</taxon>
        <taxon>Bacillales</taxon>
        <taxon>Paenibacillaceae</taxon>
        <taxon>Fontibacillus</taxon>
    </lineage>
</organism>
<evidence type="ECO:0000256" key="1">
    <source>
        <dbReference type="SAM" id="Coils"/>
    </source>
</evidence>
<keyword evidence="1" id="KW-0175">Coiled coil</keyword>
<dbReference type="RefSeq" id="WP_091226583.1">
    <property type="nucleotide sequence ID" value="NZ_FNBG01000002.1"/>
</dbReference>
<sequence length="360" mass="41333">MRLNKQYKHLFITLSLLFIITIPVKTSAAPLTDEELKILNDSLSIIEIDREVSRIENRQKETQQSVSQLSEQLGYKNEQIKTSRDAAGKRLAAYYMGERETLLGALLSANSLHDFFTILDYYQIIAERDHYVLDTYQNEYASLKQTKDKLEKMTSDLETIKDNLLKQRERVAALQQSVDGSLSSSVDPEKLQAMIEEMTLYWENVGLYEVRRYFRALAAAMSDFPDFMQEHESSLTSDKNGYTIVVQESDLNDFLHSKNELLTNMSFQFDEGIITAQGSREGINLKVEGHYTVENEPQNCIVFHVDRLLFNGLDLPDTTRKELETDFDLGFYPKKIVPFVEATEATIHKGTLIIKLKIAL</sequence>
<evidence type="ECO:0000313" key="2">
    <source>
        <dbReference type="EMBL" id="SDE77623.1"/>
    </source>
</evidence>
<dbReference type="Gene3D" id="6.10.250.3150">
    <property type="match status" value="1"/>
</dbReference>
<dbReference type="EMBL" id="FNBG01000002">
    <property type="protein sequence ID" value="SDE77623.1"/>
    <property type="molecule type" value="Genomic_DNA"/>
</dbReference>
<dbReference type="AlphaFoldDB" id="A0A1G7FNZ7"/>
<feature type="coiled-coil region" evidence="1">
    <location>
        <begin position="133"/>
        <end position="177"/>
    </location>
</feature>
<accession>A0A1G7FNZ7</accession>
<keyword evidence="3" id="KW-1185">Reference proteome</keyword>
<dbReference type="STRING" id="670482.SAMN04488542_10279"/>